<evidence type="ECO:0000256" key="10">
    <source>
        <dbReference type="ARBA" id="ARBA00023212"/>
    </source>
</evidence>
<keyword evidence="10" id="KW-0206">Cytoskeleton</keyword>
<dbReference type="PROSITE" id="PS00411">
    <property type="entry name" value="KINESIN_MOTOR_1"/>
    <property type="match status" value="1"/>
</dbReference>
<feature type="compositionally biased region" description="Polar residues" evidence="16">
    <location>
        <begin position="104"/>
        <end position="135"/>
    </location>
</feature>
<dbReference type="Pfam" id="PF00225">
    <property type="entry name" value="Kinesin"/>
    <property type="match status" value="1"/>
</dbReference>
<dbReference type="Proteomes" id="UP000276133">
    <property type="component" value="Unassembled WGS sequence"/>
</dbReference>
<evidence type="ECO:0000256" key="3">
    <source>
        <dbReference type="ARBA" id="ARBA00022618"/>
    </source>
</evidence>
<comment type="caution">
    <text evidence="18">The sequence shown here is derived from an EMBL/GenBank/DDBJ whole genome shotgun (WGS) entry which is preliminary data.</text>
</comment>
<evidence type="ECO:0000256" key="11">
    <source>
        <dbReference type="ARBA" id="ARBA00023306"/>
    </source>
</evidence>
<keyword evidence="11" id="KW-0131">Cell cycle</keyword>
<dbReference type="GO" id="GO:0007019">
    <property type="term" value="P:microtubule depolymerization"/>
    <property type="evidence" value="ECO:0007669"/>
    <property type="project" value="TreeGrafter"/>
</dbReference>
<accession>A0A3M7RYZ9</accession>
<keyword evidence="6" id="KW-0498">Mitosis</keyword>
<dbReference type="GO" id="GO:0007018">
    <property type="term" value="P:microtubule-based movement"/>
    <property type="evidence" value="ECO:0007669"/>
    <property type="project" value="InterPro"/>
</dbReference>
<dbReference type="GO" id="GO:0051301">
    <property type="term" value="P:cell division"/>
    <property type="evidence" value="ECO:0007669"/>
    <property type="project" value="UniProtKB-KW"/>
</dbReference>
<dbReference type="InterPro" id="IPR001752">
    <property type="entry name" value="Kinesin_motor_dom"/>
</dbReference>
<evidence type="ECO:0000256" key="6">
    <source>
        <dbReference type="ARBA" id="ARBA00022776"/>
    </source>
</evidence>
<evidence type="ECO:0000256" key="9">
    <source>
        <dbReference type="ARBA" id="ARBA00023175"/>
    </source>
</evidence>
<dbReference type="GO" id="GO:0016787">
    <property type="term" value="F:hydrolase activity"/>
    <property type="evidence" value="ECO:0007669"/>
    <property type="project" value="UniProtKB-KW"/>
</dbReference>
<feature type="coiled-coil region" evidence="15">
    <location>
        <begin position="162"/>
        <end position="189"/>
    </location>
</feature>
<dbReference type="GO" id="GO:0008017">
    <property type="term" value="F:microtubule binding"/>
    <property type="evidence" value="ECO:0007669"/>
    <property type="project" value="InterPro"/>
</dbReference>
<dbReference type="CDD" id="cd01367">
    <property type="entry name" value="KISc_KIF2_like"/>
    <property type="match status" value="1"/>
</dbReference>
<evidence type="ECO:0000256" key="14">
    <source>
        <dbReference type="RuleBase" id="RU000394"/>
    </source>
</evidence>
<feature type="compositionally biased region" description="Polar residues" evidence="16">
    <location>
        <begin position="80"/>
        <end position="97"/>
    </location>
</feature>
<dbReference type="GO" id="GO:0005524">
    <property type="term" value="F:ATP binding"/>
    <property type="evidence" value="ECO:0007669"/>
    <property type="project" value="UniProtKB-UniRule"/>
</dbReference>
<evidence type="ECO:0000256" key="15">
    <source>
        <dbReference type="SAM" id="Coils"/>
    </source>
</evidence>
<dbReference type="PANTHER" id="PTHR47971">
    <property type="entry name" value="KINESIN-RELATED PROTEIN 6"/>
    <property type="match status" value="1"/>
</dbReference>
<evidence type="ECO:0000256" key="7">
    <source>
        <dbReference type="ARBA" id="ARBA00022840"/>
    </source>
</evidence>
<gene>
    <name evidence="18" type="ORF">BpHYR1_027478</name>
</gene>
<keyword evidence="5 13" id="KW-0547">Nucleotide-binding</keyword>
<dbReference type="InterPro" id="IPR019821">
    <property type="entry name" value="Kinesin_motor_CS"/>
</dbReference>
<feature type="region of interest" description="Disordered" evidence="16">
    <location>
        <begin position="80"/>
        <end position="160"/>
    </location>
</feature>
<evidence type="ECO:0000256" key="16">
    <source>
        <dbReference type="SAM" id="MobiDB-lite"/>
    </source>
</evidence>
<dbReference type="STRING" id="10195.A0A3M7RYZ9"/>
<organism evidence="18 19">
    <name type="scientific">Brachionus plicatilis</name>
    <name type="common">Marine rotifer</name>
    <name type="synonym">Brachionus muelleri</name>
    <dbReference type="NCBI Taxonomy" id="10195"/>
    <lineage>
        <taxon>Eukaryota</taxon>
        <taxon>Metazoa</taxon>
        <taxon>Spiralia</taxon>
        <taxon>Gnathifera</taxon>
        <taxon>Rotifera</taxon>
        <taxon>Eurotatoria</taxon>
        <taxon>Monogononta</taxon>
        <taxon>Pseudotrocha</taxon>
        <taxon>Ploima</taxon>
        <taxon>Brachionidae</taxon>
        <taxon>Brachionus</taxon>
    </lineage>
</organism>
<dbReference type="EMBL" id="REGN01002362">
    <property type="protein sequence ID" value="RNA28578.1"/>
    <property type="molecule type" value="Genomic_DNA"/>
</dbReference>
<proteinExistence type="inferred from homology"/>
<keyword evidence="7 13" id="KW-0067">ATP-binding</keyword>
<evidence type="ECO:0000313" key="19">
    <source>
        <dbReference type="Proteomes" id="UP000276133"/>
    </source>
</evidence>
<dbReference type="SMART" id="SM00129">
    <property type="entry name" value="KISc"/>
    <property type="match status" value="1"/>
</dbReference>
<keyword evidence="19" id="KW-1185">Reference proteome</keyword>
<comment type="subcellular location">
    <subcellularLocation>
        <location evidence="1">Cytoplasm</location>
        <location evidence="1">Cytoskeleton</location>
    </subcellularLocation>
</comment>
<dbReference type="OrthoDB" id="3176171at2759"/>
<keyword evidence="8 15" id="KW-0175">Coiled coil</keyword>
<comment type="similarity">
    <text evidence="12">Belongs to the TRAFAC class myosin-kinesin ATPase superfamily. Kinesin family. KIN-13 subfamily.</text>
</comment>
<dbReference type="InterPro" id="IPR027417">
    <property type="entry name" value="P-loop_NTPase"/>
</dbReference>
<keyword evidence="3" id="KW-0132">Cell division</keyword>
<reference evidence="18 19" key="1">
    <citation type="journal article" date="2018" name="Sci. Rep.">
        <title>Genomic signatures of local adaptation to the degree of environmental predictability in rotifers.</title>
        <authorList>
            <person name="Franch-Gras L."/>
            <person name="Hahn C."/>
            <person name="Garcia-Roger E.M."/>
            <person name="Carmona M.J."/>
            <person name="Serra M."/>
            <person name="Gomez A."/>
        </authorList>
    </citation>
    <scope>NUCLEOTIDE SEQUENCE [LARGE SCALE GENOMIC DNA]</scope>
    <source>
        <strain evidence="18">HYR1</strain>
    </source>
</reference>
<evidence type="ECO:0000256" key="13">
    <source>
        <dbReference type="PROSITE-ProRule" id="PRU00283"/>
    </source>
</evidence>
<dbReference type="GO" id="GO:0005874">
    <property type="term" value="C:microtubule"/>
    <property type="evidence" value="ECO:0007669"/>
    <property type="project" value="UniProtKB-KW"/>
</dbReference>
<dbReference type="PANTHER" id="PTHR47971:SF8">
    <property type="entry name" value="KINESIN-LIKE PROTEIN"/>
    <property type="match status" value="1"/>
</dbReference>
<dbReference type="InterPro" id="IPR036961">
    <property type="entry name" value="Kinesin_motor_dom_sf"/>
</dbReference>
<keyword evidence="18" id="KW-0378">Hydrolase</keyword>
<dbReference type="PRINTS" id="PR00380">
    <property type="entry name" value="KINESINHEAVY"/>
</dbReference>
<feature type="compositionally biased region" description="Acidic residues" evidence="16">
    <location>
        <begin position="577"/>
        <end position="590"/>
    </location>
</feature>
<keyword evidence="9 13" id="KW-0505">Motor protein</keyword>
<evidence type="ECO:0000256" key="1">
    <source>
        <dbReference type="ARBA" id="ARBA00004245"/>
    </source>
</evidence>
<protein>
    <recommendedName>
        <fullName evidence="14">Kinesin-like protein</fullName>
    </recommendedName>
</protein>
<dbReference type="Gene3D" id="3.40.850.10">
    <property type="entry name" value="Kinesin motor domain"/>
    <property type="match status" value="1"/>
</dbReference>
<dbReference type="FunFam" id="3.40.850.10:FF:000012">
    <property type="entry name" value="Kinesin-like protein"/>
    <property type="match status" value="1"/>
</dbReference>
<dbReference type="InterPro" id="IPR027640">
    <property type="entry name" value="Kinesin-like_fam"/>
</dbReference>
<evidence type="ECO:0000256" key="2">
    <source>
        <dbReference type="ARBA" id="ARBA00022490"/>
    </source>
</evidence>
<feature type="binding site" evidence="13">
    <location>
        <begin position="314"/>
        <end position="321"/>
    </location>
    <ligand>
        <name>ATP</name>
        <dbReference type="ChEBI" id="CHEBI:30616"/>
    </ligand>
</feature>
<keyword evidence="4 14" id="KW-0493">Microtubule</keyword>
<dbReference type="PROSITE" id="PS50067">
    <property type="entry name" value="KINESIN_MOTOR_2"/>
    <property type="match status" value="1"/>
</dbReference>
<dbReference type="Pfam" id="PF22923">
    <property type="entry name" value="KIF2A-like_1st"/>
    <property type="match status" value="1"/>
</dbReference>
<dbReference type="InterPro" id="IPR054473">
    <property type="entry name" value="KIF2A-like_N"/>
</dbReference>
<evidence type="ECO:0000313" key="18">
    <source>
        <dbReference type="EMBL" id="RNA28578.1"/>
    </source>
</evidence>
<evidence type="ECO:0000256" key="12">
    <source>
        <dbReference type="ARBA" id="ARBA00061030"/>
    </source>
</evidence>
<feature type="region of interest" description="Disordered" evidence="16">
    <location>
        <begin position="561"/>
        <end position="592"/>
    </location>
</feature>
<evidence type="ECO:0000256" key="5">
    <source>
        <dbReference type="ARBA" id="ARBA00022741"/>
    </source>
</evidence>
<name>A0A3M7RYZ9_BRAPC</name>
<dbReference type="SUPFAM" id="SSF52540">
    <property type="entry name" value="P-loop containing nucleoside triphosphate hydrolases"/>
    <property type="match status" value="1"/>
</dbReference>
<dbReference type="AlphaFoldDB" id="A0A3M7RYZ9"/>
<evidence type="ECO:0000259" key="17">
    <source>
        <dbReference type="PROSITE" id="PS50067"/>
    </source>
</evidence>
<feature type="domain" description="Kinesin motor" evidence="17">
    <location>
        <begin position="224"/>
        <end position="553"/>
    </location>
</feature>
<sequence length="696" mass="79194">MADFGSIREGVNVNIQRSDGRVHQAVVTQVHPGSSSVSVEWSERNETKGKEIELEAIYALNSALFAPKNSRVAAAAGTNSIDNGATINGHTNGQANGSRRPVHRQTQGPGTVLQQPVPQTSRNTVASSDFYPNSESMDDKRNKKANNNNNNNDEMRRKSNVVKEIEKIKKNREQRRATQEEKRQKLNEIDTSVPAWEFANMITEFRASLDFTRLTNTEPVQDMRICVCVRKRPINKKEISKKDIDVITMPNKDLCLVHLPKCKVDLTKYLDNQKFRFDFAFDESTSNDLVYRYTAQPLVNNIFQGGNAMCFAYGQTGSGKTFTMGGDFSQKNVDCSKGIYALTARDVFKQVNGKFKGQLEVYCTFFEIYCGKVYDLLNNKKKLRVLEDHKNQVQVVDLREQILSSVEDVLGCIQYGMNIRTSGTTSANAHSSRSHAVFQIILRNKSKKEHGKVSLIDLAGSERGKDTSSSDRITRMEGAEINKSLLALKECIRALGRRDAHVPFRGSTLTKVLRDSFIGEHSKVCMIAMISPGNSDVEHTLNTLRYADRVKELGTDEVNLKENTEEEEEYRLKYSDGNEEEEEEEYEGEDDVSHAMNDLQETLAELQDMEEQVLESHGDLIRDNHKWTTEYERIYEETIKVVDYDREEYATRLDNVINHNLNMLINLQKKLALFKEGMLKEEKISKTIQNPKFRKN</sequence>
<evidence type="ECO:0000256" key="4">
    <source>
        <dbReference type="ARBA" id="ARBA00022701"/>
    </source>
</evidence>
<keyword evidence="2" id="KW-0963">Cytoplasm</keyword>
<evidence type="ECO:0000256" key="8">
    <source>
        <dbReference type="ARBA" id="ARBA00023054"/>
    </source>
</evidence>
<dbReference type="GO" id="GO:0003777">
    <property type="term" value="F:microtubule motor activity"/>
    <property type="evidence" value="ECO:0007669"/>
    <property type="project" value="InterPro"/>
</dbReference>